<evidence type="ECO:0000313" key="2">
    <source>
        <dbReference type="Proteomes" id="UP000292082"/>
    </source>
</evidence>
<keyword evidence="2" id="KW-1185">Reference proteome</keyword>
<dbReference type="AlphaFoldDB" id="A0A4Q9PKA6"/>
<protein>
    <submittedName>
        <fullName evidence="1">Uncharacterized protein</fullName>
    </submittedName>
</protein>
<dbReference type="Proteomes" id="UP000292082">
    <property type="component" value="Unassembled WGS sequence"/>
</dbReference>
<dbReference type="EMBL" id="ML145186">
    <property type="protein sequence ID" value="TBU54551.1"/>
    <property type="molecule type" value="Genomic_DNA"/>
</dbReference>
<evidence type="ECO:0000313" key="1">
    <source>
        <dbReference type="EMBL" id="TBU54551.1"/>
    </source>
</evidence>
<sequence>MDTRVLLRYTPTRLPSRQSLVYPVLSSSPRLCDVFCYIYAPETRCCRTLILCLRTRCTLSVLSSYVVLVG</sequence>
<accession>A0A4Q9PKA6</accession>
<organism evidence="1 2">
    <name type="scientific">Dichomitus squalens</name>
    <dbReference type="NCBI Taxonomy" id="114155"/>
    <lineage>
        <taxon>Eukaryota</taxon>
        <taxon>Fungi</taxon>
        <taxon>Dikarya</taxon>
        <taxon>Basidiomycota</taxon>
        <taxon>Agaricomycotina</taxon>
        <taxon>Agaricomycetes</taxon>
        <taxon>Polyporales</taxon>
        <taxon>Polyporaceae</taxon>
        <taxon>Dichomitus</taxon>
    </lineage>
</organism>
<gene>
    <name evidence="1" type="ORF">BD310DRAFT_935671</name>
</gene>
<reference evidence="1 2" key="1">
    <citation type="submission" date="2019-01" db="EMBL/GenBank/DDBJ databases">
        <title>Draft genome sequences of three monokaryotic isolates of the white-rot basidiomycete fungus Dichomitus squalens.</title>
        <authorList>
            <consortium name="DOE Joint Genome Institute"/>
            <person name="Lopez S.C."/>
            <person name="Andreopoulos B."/>
            <person name="Pangilinan J."/>
            <person name="Lipzen A."/>
            <person name="Riley R."/>
            <person name="Ahrendt S."/>
            <person name="Ng V."/>
            <person name="Barry K."/>
            <person name="Daum C."/>
            <person name="Grigoriev I.V."/>
            <person name="Hilden K.S."/>
            <person name="Makela M.R."/>
            <person name="de Vries R.P."/>
        </authorList>
    </citation>
    <scope>NUCLEOTIDE SEQUENCE [LARGE SCALE GENOMIC DNA]</scope>
    <source>
        <strain evidence="1 2">CBS 464.89</strain>
    </source>
</reference>
<name>A0A4Q9PKA6_9APHY</name>
<proteinExistence type="predicted"/>